<name>A0A8H7DLX6_9AGAR</name>
<keyword evidence="2" id="KW-0472">Membrane</keyword>
<accession>A0A8H7DLX6</accession>
<feature type="transmembrane region" description="Helical" evidence="2">
    <location>
        <begin position="50"/>
        <end position="76"/>
    </location>
</feature>
<organism evidence="3 4">
    <name type="scientific">Mycena sanguinolenta</name>
    <dbReference type="NCBI Taxonomy" id="230812"/>
    <lineage>
        <taxon>Eukaryota</taxon>
        <taxon>Fungi</taxon>
        <taxon>Dikarya</taxon>
        <taxon>Basidiomycota</taxon>
        <taxon>Agaricomycotina</taxon>
        <taxon>Agaricomycetes</taxon>
        <taxon>Agaricomycetidae</taxon>
        <taxon>Agaricales</taxon>
        <taxon>Marasmiineae</taxon>
        <taxon>Mycenaceae</taxon>
        <taxon>Mycena</taxon>
    </lineage>
</organism>
<evidence type="ECO:0000256" key="1">
    <source>
        <dbReference type="SAM" id="MobiDB-lite"/>
    </source>
</evidence>
<protein>
    <submittedName>
        <fullName evidence="3">Uncharacterized protein</fullName>
    </submittedName>
</protein>
<sequence>MPCGMLDALFALARPWLVRIGVVVLALDSHLRSSIQWTLHAAALTASMLFSFESLVIVSFITFLFLGGTLSLLILWPLLATEPDPYEDCESGLYYTDSRDRQWMSVVVPVILVERNGHRQLDGILAPTSPHRKSDRPHKGERH</sequence>
<dbReference type="Proteomes" id="UP000623467">
    <property type="component" value="Unassembled WGS sequence"/>
</dbReference>
<evidence type="ECO:0000313" key="4">
    <source>
        <dbReference type="Proteomes" id="UP000623467"/>
    </source>
</evidence>
<reference evidence="3" key="1">
    <citation type="submission" date="2020-05" db="EMBL/GenBank/DDBJ databases">
        <title>Mycena genomes resolve the evolution of fungal bioluminescence.</title>
        <authorList>
            <person name="Tsai I.J."/>
        </authorList>
    </citation>
    <scope>NUCLEOTIDE SEQUENCE</scope>
    <source>
        <strain evidence="3">160909Yilan</strain>
    </source>
</reference>
<proteinExistence type="predicted"/>
<comment type="caution">
    <text evidence="3">The sequence shown here is derived from an EMBL/GenBank/DDBJ whole genome shotgun (WGS) entry which is preliminary data.</text>
</comment>
<gene>
    <name evidence="3" type="ORF">MSAN_00138300</name>
</gene>
<keyword evidence="4" id="KW-1185">Reference proteome</keyword>
<feature type="region of interest" description="Disordered" evidence="1">
    <location>
        <begin position="122"/>
        <end position="143"/>
    </location>
</feature>
<feature type="compositionally biased region" description="Basic residues" evidence="1">
    <location>
        <begin position="130"/>
        <end position="143"/>
    </location>
</feature>
<dbReference type="EMBL" id="JACAZH010000001">
    <property type="protein sequence ID" value="KAF7377188.1"/>
    <property type="molecule type" value="Genomic_DNA"/>
</dbReference>
<dbReference type="AlphaFoldDB" id="A0A8H7DLX6"/>
<evidence type="ECO:0000313" key="3">
    <source>
        <dbReference type="EMBL" id="KAF7377188.1"/>
    </source>
</evidence>
<keyword evidence="2" id="KW-1133">Transmembrane helix</keyword>
<dbReference type="OrthoDB" id="3032162at2759"/>
<evidence type="ECO:0000256" key="2">
    <source>
        <dbReference type="SAM" id="Phobius"/>
    </source>
</evidence>
<keyword evidence="2" id="KW-0812">Transmembrane</keyword>